<dbReference type="Proteomes" id="UP000198420">
    <property type="component" value="Unassembled WGS sequence"/>
</dbReference>
<evidence type="ECO:0000313" key="3">
    <source>
        <dbReference type="Proteomes" id="UP000198420"/>
    </source>
</evidence>
<evidence type="ECO:0000256" key="1">
    <source>
        <dbReference type="SAM" id="MobiDB-lite"/>
    </source>
</evidence>
<feature type="region of interest" description="Disordered" evidence="1">
    <location>
        <begin position="303"/>
        <end position="334"/>
    </location>
</feature>
<feature type="region of interest" description="Disordered" evidence="1">
    <location>
        <begin position="368"/>
        <end position="430"/>
    </location>
</feature>
<sequence length="516" mass="54782">MKIPAPGIGRRTAVARALAELEGSRRAVTLAEWLDSLDQDEELAYARADRRRNVLAVLGALARAAEWPDMPGRPRGEEMTSRPGWEWLAAEADVSRSTVAAILTWARRRGRLAVVETGTTPTIRAGKLYPLPDPHADQGNRAAVYVLAVPIPPPDQPDPTDAEQPAAALRTEVGPLPASVGAGISSPARAGTRAREEQGETRQTINEDGGLWKTSPVPGSRSIRLAVAAAMRAADRTLSRLSARHLRHIFRPWWDAGWTPADLLYAVNHRTSGEPWPYAYAPGDLRHVAGWLRHRLAHWLGPNGAPGPSRSQALAAARRAEADQQARRTAAAAAARAAAAPADAPGPAAQISAVRAELLARLATRGRLAGVQQARRRAAQARQPTAPPRPRTTSTAPAVRQGLGVMLPGPACLPPHQPSTEPQHPAAVPEASELTVADLRELQQAADNAAAMTGWAAGTAAPHRPDQQTAPTPTPPPAAQVLGRTRSRQVNAARDRATGPAPFGPLAAEIIRQPGR</sequence>
<feature type="region of interest" description="Disordered" evidence="1">
    <location>
        <begin position="176"/>
        <end position="216"/>
    </location>
</feature>
<feature type="compositionally biased region" description="Low complexity" evidence="1">
    <location>
        <begin position="459"/>
        <end position="471"/>
    </location>
</feature>
<dbReference type="EMBL" id="FZNP01000031">
    <property type="protein sequence ID" value="SNS80827.1"/>
    <property type="molecule type" value="Genomic_DNA"/>
</dbReference>
<reference evidence="3" key="1">
    <citation type="submission" date="2017-06" db="EMBL/GenBank/DDBJ databases">
        <authorList>
            <person name="Varghese N."/>
            <person name="Submissions S."/>
        </authorList>
    </citation>
    <scope>NUCLEOTIDE SEQUENCE [LARGE SCALE GENOMIC DNA]</scope>
    <source>
        <strain evidence="3">DSM 44485</strain>
    </source>
</reference>
<proteinExistence type="predicted"/>
<dbReference type="AlphaFoldDB" id="A0A239HHI0"/>
<keyword evidence="3" id="KW-1185">Reference proteome</keyword>
<accession>A0A239HHI0</accession>
<dbReference type="OrthoDB" id="3260166at2"/>
<dbReference type="RefSeq" id="WP_089316981.1">
    <property type="nucleotide sequence ID" value="NZ_FZNP01000031.1"/>
</dbReference>
<protein>
    <submittedName>
        <fullName evidence="2">Uncharacterized protein</fullName>
    </submittedName>
</protein>
<evidence type="ECO:0000313" key="2">
    <source>
        <dbReference type="EMBL" id="SNS80827.1"/>
    </source>
</evidence>
<name>A0A239HHI0_9ACTN</name>
<gene>
    <name evidence="2" type="ORF">SAMN06265355_13134</name>
</gene>
<feature type="region of interest" description="Disordered" evidence="1">
    <location>
        <begin position="459"/>
        <end position="516"/>
    </location>
</feature>
<organism evidence="2 3">
    <name type="scientific">Actinomadura mexicana</name>
    <dbReference type="NCBI Taxonomy" id="134959"/>
    <lineage>
        <taxon>Bacteria</taxon>
        <taxon>Bacillati</taxon>
        <taxon>Actinomycetota</taxon>
        <taxon>Actinomycetes</taxon>
        <taxon>Streptosporangiales</taxon>
        <taxon>Thermomonosporaceae</taxon>
        <taxon>Actinomadura</taxon>
    </lineage>
</organism>